<reference evidence="2" key="1">
    <citation type="submission" date="2023-03" db="EMBL/GenBank/DDBJ databases">
        <title>Massive genome expansion in bonnet fungi (Mycena s.s.) driven by repeated elements and novel gene families across ecological guilds.</title>
        <authorList>
            <consortium name="Lawrence Berkeley National Laboratory"/>
            <person name="Harder C.B."/>
            <person name="Miyauchi S."/>
            <person name="Viragh M."/>
            <person name="Kuo A."/>
            <person name="Thoen E."/>
            <person name="Andreopoulos B."/>
            <person name="Lu D."/>
            <person name="Skrede I."/>
            <person name="Drula E."/>
            <person name="Henrissat B."/>
            <person name="Morin E."/>
            <person name="Kohler A."/>
            <person name="Barry K."/>
            <person name="LaButti K."/>
            <person name="Morin E."/>
            <person name="Salamov A."/>
            <person name="Lipzen A."/>
            <person name="Mereny Z."/>
            <person name="Hegedus B."/>
            <person name="Baldrian P."/>
            <person name="Stursova M."/>
            <person name="Weitz H."/>
            <person name="Taylor A."/>
            <person name="Grigoriev I.V."/>
            <person name="Nagy L.G."/>
            <person name="Martin F."/>
            <person name="Kauserud H."/>
        </authorList>
    </citation>
    <scope>NUCLEOTIDE SEQUENCE</scope>
    <source>
        <strain evidence="2">9144</strain>
    </source>
</reference>
<dbReference type="EMBL" id="JARJCW010000047">
    <property type="protein sequence ID" value="KAJ7204375.1"/>
    <property type="molecule type" value="Genomic_DNA"/>
</dbReference>
<proteinExistence type="predicted"/>
<accession>A0AAD6V970</accession>
<dbReference type="Proteomes" id="UP001219525">
    <property type="component" value="Unassembled WGS sequence"/>
</dbReference>
<gene>
    <name evidence="2" type="ORF">GGX14DRAFT_646833</name>
</gene>
<comment type="caution">
    <text evidence="2">The sequence shown here is derived from an EMBL/GenBank/DDBJ whole genome shotgun (WGS) entry which is preliminary data.</text>
</comment>
<evidence type="ECO:0000313" key="2">
    <source>
        <dbReference type="EMBL" id="KAJ7204375.1"/>
    </source>
</evidence>
<evidence type="ECO:0000313" key="3">
    <source>
        <dbReference type="Proteomes" id="UP001219525"/>
    </source>
</evidence>
<feature type="region of interest" description="Disordered" evidence="1">
    <location>
        <begin position="305"/>
        <end position="385"/>
    </location>
</feature>
<feature type="compositionally biased region" description="Basic and acidic residues" evidence="1">
    <location>
        <begin position="342"/>
        <end position="351"/>
    </location>
</feature>
<name>A0AAD6V970_9AGAR</name>
<feature type="compositionally biased region" description="Acidic residues" evidence="1">
    <location>
        <begin position="315"/>
        <end position="341"/>
    </location>
</feature>
<evidence type="ECO:0000256" key="1">
    <source>
        <dbReference type="SAM" id="MobiDB-lite"/>
    </source>
</evidence>
<organism evidence="2 3">
    <name type="scientific">Mycena pura</name>
    <dbReference type="NCBI Taxonomy" id="153505"/>
    <lineage>
        <taxon>Eukaryota</taxon>
        <taxon>Fungi</taxon>
        <taxon>Dikarya</taxon>
        <taxon>Basidiomycota</taxon>
        <taxon>Agaricomycotina</taxon>
        <taxon>Agaricomycetes</taxon>
        <taxon>Agaricomycetidae</taxon>
        <taxon>Agaricales</taxon>
        <taxon>Marasmiineae</taxon>
        <taxon>Mycenaceae</taxon>
        <taxon>Mycena</taxon>
    </lineage>
</organism>
<keyword evidence="3" id="KW-1185">Reference proteome</keyword>
<sequence>MNRGRPADCNPLIGQCPQWKLADHEELERPLPVYDPAAPVVEEDLSTEERTEKLERIAKLNAHIVRWLKYRARCLRCKVGSADPQNNPFAVLLAKLSGVTKPKKARQAYQQFMHEKYEAVVDLAITEAWAEECRKPNPSGRPGPKAPDADFHANTAHRFFAQLSATEQNEYCERAASKAKSRLDEYEQALKDGPSLEPAARQKCIENAAQFLGPILQRICDCTSLQGIVMLGGPLPGNNGKIGTVHVTLGQNLAPVPASFPAWAGEHFNKEVLGVFKKYLRTAYTDEEIKEAALDPLADAQYRISTAPSDVQDSKDEDADNDDSDDSDDSDGEDDNEEDKEEEARSKEKGGMKGGKKRMRGKEDGERQKKKAKTQAQGPTYEEIR</sequence>
<dbReference type="AlphaFoldDB" id="A0AAD6V970"/>
<protein>
    <submittedName>
        <fullName evidence="2">Uncharacterized protein</fullName>
    </submittedName>
</protein>